<gene>
    <name evidence="4" type="ORF">OB960_06040</name>
</gene>
<dbReference type="Pfam" id="PF13559">
    <property type="entry name" value="DUF4129"/>
    <property type="match status" value="1"/>
</dbReference>
<keyword evidence="2" id="KW-0812">Transmembrane</keyword>
<keyword evidence="2" id="KW-1133">Transmembrane helix</keyword>
<reference evidence="4" key="1">
    <citation type="submission" date="2022-09" db="EMBL/GenBank/DDBJ databases">
        <title>Enrichment on poylsaccharides allowed isolation of novel metabolic and taxonomic groups of Haloarchaea.</title>
        <authorList>
            <person name="Sorokin D.Y."/>
            <person name="Elcheninov A.G."/>
            <person name="Khizhniak T.V."/>
            <person name="Kolganova T.V."/>
            <person name="Kublanov I.V."/>
        </authorList>
    </citation>
    <scope>NUCLEOTIDE SEQUENCE</scope>
    <source>
        <strain evidence="4">AArc-xg1-1</strain>
    </source>
</reference>
<keyword evidence="2" id="KW-0472">Membrane</keyword>
<sequence length="325" mass="33798">MNRHTLQTGLAGGVGVLALAVAAGAIDSTQSSGSETGDGNPTAASSGVPDAMSRAPEAADIVPSVLFHFVWTIPILSLVTVFVVACLYYLYRDGLAALLSTFRFLVVLFVYTHLVVALIAGPYLVGLIRGSGQGSDGRVSTDGPTFGQDGDSSFGVATSSSGGGHVDLEAVSQFPFEAGVMLVCALGVVIVVFLSRETISNRLGSVVGGDPPVGLHSDDGRQTAVTAATGDPDSYSLSHEAVSNDVYRAWVSVVVAVDDSRRSTETPTETADRAVESGIDERPVRELTDLFEDVRYGGGVPTPDREQYALTLAHRATDDTGGDDE</sequence>
<proteinExistence type="predicted"/>
<evidence type="ECO:0000256" key="1">
    <source>
        <dbReference type="SAM" id="MobiDB-lite"/>
    </source>
</evidence>
<organism evidence="4 5">
    <name type="scientific">Natronoglomus mannanivorans</name>
    <dbReference type="NCBI Taxonomy" id="2979990"/>
    <lineage>
        <taxon>Archaea</taxon>
        <taxon>Methanobacteriati</taxon>
        <taxon>Methanobacteriota</taxon>
        <taxon>Stenosarchaea group</taxon>
        <taxon>Halobacteria</taxon>
        <taxon>Halobacteriales</taxon>
        <taxon>Natrialbaceae</taxon>
        <taxon>Natronoglomus</taxon>
    </lineage>
</organism>
<name>A0AAP3E105_9EURY</name>
<protein>
    <submittedName>
        <fullName evidence="4">DUF4129 domain-containing protein</fullName>
    </submittedName>
</protein>
<feature type="transmembrane region" description="Helical" evidence="2">
    <location>
        <begin position="102"/>
        <end position="125"/>
    </location>
</feature>
<evidence type="ECO:0000313" key="5">
    <source>
        <dbReference type="Proteomes" id="UP001321018"/>
    </source>
</evidence>
<dbReference type="EMBL" id="JAOPKA010000003">
    <property type="protein sequence ID" value="MCU4740960.1"/>
    <property type="molecule type" value="Genomic_DNA"/>
</dbReference>
<evidence type="ECO:0000256" key="2">
    <source>
        <dbReference type="SAM" id="Phobius"/>
    </source>
</evidence>
<comment type="caution">
    <text evidence="4">The sequence shown here is derived from an EMBL/GenBank/DDBJ whole genome shotgun (WGS) entry which is preliminary data.</text>
</comment>
<feature type="domain" description="Protein-glutamine gamma-glutamyltransferase-like C-terminal" evidence="3">
    <location>
        <begin position="249"/>
        <end position="309"/>
    </location>
</feature>
<feature type="transmembrane region" description="Helical" evidence="2">
    <location>
        <begin position="69"/>
        <end position="90"/>
    </location>
</feature>
<feature type="region of interest" description="Disordered" evidence="1">
    <location>
        <begin position="29"/>
        <end position="50"/>
    </location>
</feature>
<dbReference type="Proteomes" id="UP001321018">
    <property type="component" value="Unassembled WGS sequence"/>
</dbReference>
<dbReference type="InterPro" id="IPR025403">
    <property type="entry name" value="TgpA-like_C"/>
</dbReference>
<evidence type="ECO:0000259" key="3">
    <source>
        <dbReference type="Pfam" id="PF13559"/>
    </source>
</evidence>
<feature type="transmembrane region" description="Helical" evidence="2">
    <location>
        <begin position="174"/>
        <end position="194"/>
    </location>
</feature>
<evidence type="ECO:0000313" key="4">
    <source>
        <dbReference type="EMBL" id="MCU4740960.1"/>
    </source>
</evidence>
<feature type="compositionally biased region" description="Polar residues" evidence="1">
    <location>
        <begin position="29"/>
        <end position="45"/>
    </location>
</feature>
<accession>A0AAP3E105</accession>
<dbReference type="AlphaFoldDB" id="A0AAP3E105"/>
<dbReference type="RefSeq" id="WP_338002802.1">
    <property type="nucleotide sequence ID" value="NZ_JAOPKA010000003.1"/>
</dbReference>